<feature type="region of interest" description="Disordered" evidence="1">
    <location>
        <begin position="1"/>
        <end position="23"/>
    </location>
</feature>
<evidence type="ECO:0000313" key="3">
    <source>
        <dbReference type="Proteomes" id="UP000266340"/>
    </source>
</evidence>
<evidence type="ECO:0000313" key="2">
    <source>
        <dbReference type="EMBL" id="RIE03384.1"/>
    </source>
</evidence>
<dbReference type="Proteomes" id="UP000266340">
    <property type="component" value="Unassembled WGS sequence"/>
</dbReference>
<gene>
    <name evidence="2" type="ORF">D3H35_11950</name>
</gene>
<proteinExistence type="predicted"/>
<sequence length="78" mass="8472">MNGGNEVTKITHNKPDSDFPTGLAKPAQRALANAGLRNLEQISHLSEEELNQLHGIGPKAVELLRQALRTKGLAFSEK</sequence>
<name>A0A398CWI4_9BACL</name>
<protein>
    <submittedName>
        <fullName evidence="2">DNA-binding protein</fullName>
    </submittedName>
</protein>
<keyword evidence="3" id="KW-1185">Reference proteome</keyword>
<dbReference type="SUPFAM" id="SSF47789">
    <property type="entry name" value="C-terminal domain of RNA polymerase alpha subunit"/>
    <property type="match status" value="1"/>
</dbReference>
<dbReference type="OrthoDB" id="7950977at2"/>
<reference evidence="2 3" key="1">
    <citation type="submission" date="2018-09" db="EMBL/GenBank/DDBJ databases">
        <title>Cohnella cavernae sp. nov., isolated from a karst cave.</title>
        <authorList>
            <person name="Zhu H."/>
        </authorList>
    </citation>
    <scope>NUCLEOTIDE SEQUENCE [LARGE SCALE GENOMIC DNA]</scope>
    <source>
        <strain evidence="2 3">K2E09-144</strain>
    </source>
</reference>
<accession>A0A398CWI4</accession>
<dbReference type="Gene3D" id="1.10.150.20">
    <property type="entry name" value="5' to 3' exonuclease, C-terminal subdomain"/>
    <property type="match status" value="1"/>
</dbReference>
<comment type="caution">
    <text evidence="2">The sequence shown here is derived from an EMBL/GenBank/DDBJ whole genome shotgun (WGS) entry which is preliminary data.</text>
</comment>
<dbReference type="GO" id="GO:0003677">
    <property type="term" value="F:DNA binding"/>
    <property type="evidence" value="ECO:0007669"/>
    <property type="project" value="UniProtKB-KW"/>
</dbReference>
<dbReference type="EMBL" id="QXJM01000037">
    <property type="protein sequence ID" value="RIE03384.1"/>
    <property type="molecule type" value="Genomic_DNA"/>
</dbReference>
<dbReference type="AlphaFoldDB" id="A0A398CWI4"/>
<keyword evidence="2" id="KW-0238">DNA-binding</keyword>
<evidence type="ECO:0000256" key="1">
    <source>
        <dbReference type="SAM" id="MobiDB-lite"/>
    </source>
</evidence>
<organism evidence="2 3">
    <name type="scientific">Cohnella faecalis</name>
    <dbReference type="NCBI Taxonomy" id="2315694"/>
    <lineage>
        <taxon>Bacteria</taxon>
        <taxon>Bacillati</taxon>
        <taxon>Bacillota</taxon>
        <taxon>Bacilli</taxon>
        <taxon>Bacillales</taxon>
        <taxon>Paenibacillaceae</taxon>
        <taxon>Cohnella</taxon>
    </lineage>
</organism>